<dbReference type="EMBL" id="AP027059">
    <property type="protein sequence ID" value="BDU51200.1"/>
    <property type="molecule type" value="Genomic_DNA"/>
</dbReference>
<reference evidence="2 3" key="1">
    <citation type="submission" date="2022-11" db="EMBL/GenBank/DDBJ databases">
        <title>Haliovirga abyssi gen. nov., sp. nov., a mesophilic fermentative bacterium isolated from the Iheya North hydrothermal field and the proposal of Haliovirgaceae fam. nov.</title>
        <authorList>
            <person name="Miyazaki U."/>
            <person name="Tame A."/>
            <person name="Miyazaki J."/>
            <person name="Takai K."/>
            <person name="Sawayama S."/>
            <person name="Kitajima M."/>
            <person name="Okamoto A."/>
            <person name="Nakagawa S."/>
        </authorList>
    </citation>
    <scope>NUCLEOTIDE SEQUENCE [LARGE SCALE GENOMIC DNA]</scope>
    <source>
        <strain evidence="2 3">IC12</strain>
    </source>
</reference>
<protein>
    <recommendedName>
        <fullName evidence="4">Mechanosensitive ion channel MscS porin domain-containing protein</fullName>
    </recommendedName>
</protein>
<keyword evidence="1" id="KW-0175">Coiled coil</keyword>
<evidence type="ECO:0008006" key="4">
    <source>
        <dbReference type="Google" id="ProtNLM"/>
    </source>
</evidence>
<organism evidence="2 3">
    <name type="scientific">Haliovirga abyssi</name>
    <dbReference type="NCBI Taxonomy" id="2996794"/>
    <lineage>
        <taxon>Bacteria</taxon>
        <taxon>Fusobacteriati</taxon>
        <taxon>Fusobacteriota</taxon>
        <taxon>Fusobacteriia</taxon>
        <taxon>Fusobacteriales</taxon>
        <taxon>Haliovirgaceae</taxon>
        <taxon>Haliovirga</taxon>
    </lineage>
</organism>
<gene>
    <name evidence="2" type="ORF">HLVA_17690</name>
</gene>
<proteinExistence type="predicted"/>
<dbReference type="RefSeq" id="WP_307904037.1">
    <property type="nucleotide sequence ID" value="NZ_AP027059.1"/>
</dbReference>
<dbReference type="AlphaFoldDB" id="A0AAU9E015"/>
<evidence type="ECO:0000313" key="2">
    <source>
        <dbReference type="EMBL" id="BDU51200.1"/>
    </source>
</evidence>
<dbReference type="KEGG" id="haby:HLVA_17690"/>
<evidence type="ECO:0000256" key="1">
    <source>
        <dbReference type="SAM" id="Coils"/>
    </source>
</evidence>
<evidence type="ECO:0000313" key="3">
    <source>
        <dbReference type="Proteomes" id="UP001321582"/>
    </source>
</evidence>
<accession>A0AAU9E015</accession>
<keyword evidence="3" id="KW-1185">Reference proteome</keyword>
<dbReference type="Proteomes" id="UP001321582">
    <property type="component" value="Chromosome"/>
</dbReference>
<feature type="coiled-coil region" evidence="1">
    <location>
        <begin position="13"/>
        <end position="109"/>
    </location>
</feature>
<feature type="coiled-coil region" evidence="1">
    <location>
        <begin position="217"/>
        <end position="251"/>
    </location>
</feature>
<sequence length="292" mass="34693">MLKKLLIFIMLSLNIYSSQLDILQEQYKKIKNSLEKLKILKEKSWSDTNYLKLKRDLVSKNLEIIKEENKKLKEKFQIESELEKLDKISKILKSKLKEYEKKKQIMEKNQEVVSKMDILNIKYNIFSLKEQIESNIRAKNYNVKKLKDISNLKLEKIKNIKKEIEKSYKILEAVYSKELNLANQEKLGAKEIDNREINLKLVRLQREEDLKNIDKTKDKLKKDLADNISDLKVLESKLNILELEKEMLVSKSKVGLASKTELFDKDMEYLNKVIEKLDYESKIEYLKLELAE</sequence>
<name>A0AAU9E015_9FUSO</name>